<evidence type="ECO:0000256" key="3">
    <source>
        <dbReference type="PROSITE-ProRule" id="PRU01398"/>
    </source>
</evidence>
<dbReference type="PANTHER" id="PTHR45617:SF169">
    <property type="entry name" value="LRRCT DOMAIN-CONTAINING PROTEIN"/>
    <property type="match status" value="1"/>
</dbReference>
<dbReference type="RefSeq" id="WP_217891743.1">
    <property type="nucleotide sequence ID" value="NZ_JAHSTS010000001.1"/>
</dbReference>
<evidence type="ECO:0000313" key="5">
    <source>
        <dbReference type="EMBL" id="MBV4458132.1"/>
    </source>
</evidence>
<keyword evidence="3" id="KW-1035">Host cytoplasm</keyword>
<organism evidence="5 6">
    <name type="scientific">Pseudomonas ekonensis</name>
    <dbReference type="NCBI Taxonomy" id="2842353"/>
    <lineage>
        <taxon>Bacteria</taxon>
        <taxon>Pseudomonadati</taxon>
        <taxon>Pseudomonadota</taxon>
        <taxon>Gammaproteobacteria</taxon>
        <taxon>Pseudomonadales</taxon>
        <taxon>Pseudomonadaceae</taxon>
        <taxon>Pseudomonas</taxon>
    </lineage>
</organism>
<gene>
    <name evidence="5" type="ORF">KVG96_09250</name>
</gene>
<evidence type="ECO:0000259" key="4">
    <source>
        <dbReference type="PROSITE" id="PS52053"/>
    </source>
</evidence>
<keyword evidence="6" id="KW-1185">Reference proteome</keyword>
<comment type="caution">
    <text evidence="3">Lacks conserved residue(s) required for the propagation of feature annotation.</text>
</comment>
<dbReference type="InterPro" id="IPR046673">
    <property type="entry name" value="ToxA_N"/>
</dbReference>
<evidence type="ECO:0000313" key="6">
    <source>
        <dbReference type="Proteomes" id="UP000765224"/>
    </source>
</evidence>
<dbReference type="Pfam" id="PF14496">
    <property type="entry name" value="NEL"/>
    <property type="match status" value="1"/>
</dbReference>
<dbReference type="Pfam" id="PF13516">
    <property type="entry name" value="LRR_6"/>
    <property type="match status" value="1"/>
</dbReference>
<reference evidence="5 6" key="1">
    <citation type="submission" date="2021-06" db="EMBL/GenBank/DDBJ databases">
        <title>Updating the genus Pseudomonas: Description of 43 new species and partition of the Pseudomonas putida group.</title>
        <authorList>
            <person name="Girard L."/>
            <person name="Lood C."/>
            <person name="Vandamme P."/>
            <person name="Rokni-Zadeh H."/>
            <person name="Van Noort V."/>
            <person name="Hofte M."/>
            <person name="Lavigne R."/>
            <person name="De Mot R."/>
        </authorList>
    </citation>
    <scope>NUCLEOTIDE SEQUENCE [LARGE SCALE GENOMIC DNA]</scope>
    <source>
        <strain evidence="5 6">COR58</strain>
    </source>
</reference>
<dbReference type="EMBL" id="JAHSTS010000001">
    <property type="protein sequence ID" value="MBV4458132.1"/>
    <property type="molecule type" value="Genomic_DNA"/>
</dbReference>
<accession>A0ABS6PDM2</accession>
<evidence type="ECO:0000256" key="1">
    <source>
        <dbReference type="ARBA" id="ARBA00022614"/>
    </source>
</evidence>
<proteinExistence type="inferred from homology"/>
<evidence type="ECO:0000256" key="2">
    <source>
        <dbReference type="ARBA" id="ARBA00022737"/>
    </source>
</evidence>
<comment type="caution">
    <text evidence="5">The sequence shown here is derived from an EMBL/GenBank/DDBJ whole genome shotgun (WGS) entry which is preliminary data.</text>
</comment>
<keyword evidence="3" id="KW-0833">Ubl conjugation pathway</keyword>
<keyword evidence="2" id="KW-0677">Repeat</keyword>
<keyword evidence="1" id="KW-0433">Leucine-rich repeat</keyword>
<feature type="domain" description="NEL" evidence="4">
    <location>
        <begin position="1318"/>
        <end position="1617"/>
    </location>
</feature>
<name>A0ABS6PDM2_9PSED</name>
<dbReference type="InterPro" id="IPR029487">
    <property type="entry name" value="NEL_dom"/>
</dbReference>
<dbReference type="SMART" id="SM00369">
    <property type="entry name" value="LRR_TYP"/>
    <property type="match status" value="3"/>
</dbReference>
<dbReference type="Pfam" id="PF20178">
    <property type="entry name" value="ToxA_N"/>
    <property type="match status" value="1"/>
</dbReference>
<dbReference type="PANTHER" id="PTHR45617">
    <property type="entry name" value="LEUCINE RICH REPEAT FAMILY PROTEIN"/>
    <property type="match status" value="1"/>
</dbReference>
<dbReference type="InterPro" id="IPR001611">
    <property type="entry name" value="Leu-rich_rpt"/>
</dbReference>
<sequence>MDVEETQTTPPQISPAQQGVFFELLKKQIPAWMLESSQESRAALYASLKSGFRSRFAVLEELRAFKSPERFCAPLLAKALSAKLVEPVQVEGIIFQHVRSTSSLLGLRKKLVLPIDRDLLGAACENFELSETRAENYHESSLIYVPERITGHTHRILPIRPHEFAQLCRVLDLGKSYQAHVSEFFGDKAQHGRLRKKAVDCLKDRFEVERHLAYMQRHIGKDVYEMLKSVVERKPSITLGKNTLGYQQLNMLDTTLNGPMFIGPVSEHVDDDYRCVVYMPGDPSHPLKEYASFSLFEVELSRRLKSPAFRQFFMRFIKLEDRARFLEKLDKGLAVKVFRWNSSFVQVDGRDLDAESDDDLFLAIYRQHAEQVLADARLLVVPTDDEDEKSRLARLETYKAIGLNALVFMGTFVPMVGEVLFAVAGIQLLATVYEGVSHWAAGEQEQAADCLFDTIENLILMTALGTAAKGGSSLFKVVRQSDFVSRLRKVPISPDGMRLWKPDLTPYRAKQSLPQGLEASGQGLVTFGRKQYLNIGADHFAVEPRSGTNVWDVLPQQSERYLPVLETNGAGAWRHDAELFQDWSPLTLFRRLGYRAENVPDAQASQILAVTGVEAPQLRRVFAERRKPMATLVDTVRRFRADIAVNRFIEQMGKPTSAPAADADLQLFLLTSSADWPRDTVVSVVDTLGNETKRYGPTTAAQQLRLGQELLRKGTFYPSLLAGLKTPQRHRLLGITSQDPASQTAALVEMLANDAERLRLKLFERLDVRTDISSEPLTAPVRVAFPGLPGAVADELALNADASEWQQLEAGKLPLRIGEEARRYSQVVSLNRAYEGLYLDAPRDLNTDLVVLDTLAGLPGWPQDVFIEITQQGRSSGDKARTGPVGARHNVLLKAFGSHYRAVDGNGKLLAGSSSNTRAHFFQTLWQSLPVHARKALGVEKDDSAVDLRRKITASALQRRDDIARLVAGQSWRAGYRSPMGLADPRGEPVVEFKQSAPVSRIAEVAALRQRARELYPLHSLARIESFLMTLGDDEVLATRALEALRLQYLTMRNTLEQWINSQTHYQKADGTRHTVPRRSKALAAQAILRAWRKESGTVGHPSEILDSLTFDAQPLGALPTIIGDFRHIGALEMNNVGDSAGLNAFLKNFPNLHGLSLTGNGLARVPSAIDDMPRLTHLDLSDNQIALTAEAAAALAAKDHLQSLNLSFNPGLGRLPSFASMRNLRHLALRGIGVDAWPAGLDEHPVLRTLDLRDNRIKVLADAIFKARTELNHGTNVDGNPLSAKTLEDIVRYQQATGLNLGVITVDYAHPPVDLLPDSVPGAHWASGLAQEDIAPMQAAWASLSAYPRSRDFFLVLDQMRSSADDVRQHSNLAARVWNLLRAAAEDDGLRSELFRMARIGRVSADETGDVFNDLEIRVLCYRAMRAARTGERSLEGELVRLLRGLFRLQELQKQAQIEIGSRLRDSTLSRRQALELSLIYRVRLAHRLELLAQPGAIDTAFDVDVTEQQLNRAYAAVVKAENSPALLDLINAQPFWSQYLHSTHQGLFLGVQERTAQAFAELETQNDLSRATATQRMMAIMDNFRNENRSLYQRLTQEALDRHPGLAVPEPETAGR</sequence>
<dbReference type="PROSITE" id="PS52053">
    <property type="entry name" value="NEL"/>
    <property type="match status" value="1"/>
</dbReference>
<keyword evidence="3" id="KW-0964">Secreted</keyword>
<dbReference type="InterPro" id="IPR003591">
    <property type="entry name" value="Leu-rich_rpt_typical-subtyp"/>
</dbReference>
<protein>
    <recommendedName>
        <fullName evidence="4">NEL domain-containing protein</fullName>
    </recommendedName>
</protein>
<dbReference type="Proteomes" id="UP000765224">
    <property type="component" value="Unassembled WGS sequence"/>
</dbReference>
<comment type="similarity">
    <text evidence="3">Belongs to the LRR-containing bacterial E3 ligase family.</text>
</comment>